<dbReference type="Gene3D" id="2.60.40.10">
    <property type="entry name" value="Immunoglobulins"/>
    <property type="match status" value="1"/>
</dbReference>
<evidence type="ECO:0000256" key="2">
    <source>
        <dbReference type="SAM" id="SignalP"/>
    </source>
</evidence>
<reference evidence="5" key="1">
    <citation type="journal article" date="2019" name="Int. J. Syst. Evol. Microbiol.">
        <title>The Global Catalogue of Microorganisms (GCM) 10K type strain sequencing project: providing services to taxonomists for standard genome sequencing and annotation.</title>
        <authorList>
            <consortium name="The Broad Institute Genomics Platform"/>
            <consortium name="The Broad Institute Genome Sequencing Center for Infectious Disease"/>
            <person name="Wu L."/>
            <person name="Ma J."/>
        </authorList>
    </citation>
    <scope>NUCLEOTIDE SEQUENCE [LARGE SCALE GENOMIC DNA]</scope>
    <source>
        <strain evidence="5">KCTC 32141</strain>
    </source>
</reference>
<evidence type="ECO:0000259" key="3">
    <source>
        <dbReference type="Pfam" id="PF09113"/>
    </source>
</evidence>
<feature type="signal peptide" evidence="2">
    <location>
        <begin position="1"/>
        <end position="27"/>
    </location>
</feature>
<dbReference type="PANTHER" id="PTHR39319">
    <property type="entry name" value="SI:DKEY-256H2.1"/>
    <property type="match status" value="1"/>
</dbReference>
<dbReference type="Proteomes" id="UP001597533">
    <property type="component" value="Unassembled WGS sequence"/>
</dbReference>
<keyword evidence="5" id="KW-1185">Reference proteome</keyword>
<dbReference type="Pfam" id="PF09113">
    <property type="entry name" value="N-glycanase_C"/>
    <property type="match status" value="1"/>
</dbReference>
<dbReference type="Gene3D" id="2.60.120.230">
    <property type="match status" value="2"/>
</dbReference>
<proteinExistence type="predicted"/>
<dbReference type="InterPro" id="IPR013783">
    <property type="entry name" value="Ig-like_fold"/>
</dbReference>
<dbReference type="PANTHER" id="PTHR39319:SF1">
    <property type="entry name" value="SI:DKEY-256H2.1"/>
    <property type="match status" value="1"/>
</dbReference>
<keyword evidence="2" id="KW-0732">Signal</keyword>
<feature type="domain" description="Peptide-N-glycosidase F C-terminal" evidence="3">
    <location>
        <begin position="423"/>
        <end position="550"/>
    </location>
</feature>
<dbReference type="InterPro" id="IPR014784">
    <property type="entry name" value="Cu2_ascorb_mOase-like_C"/>
</dbReference>
<keyword evidence="1" id="KW-1015">Disulfide bond</keyword>
<feature type="chain" id="PRO_5046873767" evidence="2">
    <location>
        <begin position="28"/>
        <end position="566"/>
    </location>
</feature>
<accession>A0ABW5WQ58</accession>
<dbReference type="InterPro" id="IPR008977">
    <property type="entry name" value="PHM/PNGase_F_dom_sf"/>
</dbReference>
<organism evidence="4 5">
    <name type="scientific">Lacinutrix iliipiscaria</name>
    <dbReference type="NCBI Taxonomy" id="1230532"/>
    <lineage>
        <taxon>Bacteria</taxon>
        <taxon>Pseudomonadati</taxon>
        <taxon>Bacteroidota</taxon>
        <taxon>Flavobacteriia</taxon>
        <taxon>Flavobacteriales</taxon>
        <taxon>Flavobacteriaceae</taxon>
        <taxon>Lacinutrix</taxon>
    </lineage>
</organism>
<sequence length="566" mass="61040">MKTIYFKKSLPGLFILISALFIINCSSDDSSGGDLTDSSIVVTGSVTSFGEVNVLSFSASQSIQIKGNDLVSNISVSVSNNFQVSLDDNNFTNNLTIDKDAANSANILLYVRFAPSESAIGNTSGLVTLESDSATDKTVSLNGVGLSISPIINVSSTSLNFEDTLVSEQSSAIALVINGDNLVSDIEINASEGFEISFDDSVYSAMLQIPSGSANNDTTVFVRFSPTTPGDASGMLTLTNDDADNVEVVLTGLGLAVVHNYTTFNDQALGFGGGFSQSATQVFNLHPDLSNIAQIKMYLQIDCPSTGCDDWDRFANIKVKDPSTGNWFEIGRYITPYWVGTQQLERGLEFDVTDFKALLVGATELRIYIENWTAKADLITLDFDYIEGVPDYPYYAVSEVLGYHVNSIDGVPYGVSHSFDLDKSVEIPANSESTHLRTIISGWGHATPNDADGRGCAEWCYRTHDVLINGSNMFQHDLGPLGCAANPISDQDPGNWQPNRAGWCPGMAVPTRIDDFSTSMAGSTFNFEYDYEDWTNNGANGDAYYATSTYVVVKSNTVISAPIVTD</sequence>
<dbReference type="InterPro" id="IPR053251">
    <property type="entry name" value="N-glycanase"/>
</dbReference>
<evidence type="ECO:0000256" key="1">
    <source>
        <dbReference type="ARBA" id="ARBA00023157"/>
    </source>
</evidence>
<gene>
    <name evidence="4" type="ORF">ACFS5M_12925</name>
</gene>
<protein>
    <submittedName>
        <fullName evidence="4">Peptide-N-glycosidase F-related protein</fullName>
    </submittedName>
</protein>
<evidence type="ECO:0000313" key="4">
    <source>
        <dbReference type="EMBL" id="MFD2824577.1"/>
    </source>
</evidence>
<dbReference type="SUPFAM" id="SSF49742">
    <property type="entry name" value="PHM/PNGase F"/>
    <property type="match status" value="2"/>
</dbReference>
<comment type="caution">
    <text evidence="4">The sequence shown here is derived from an EMBL/GenBank/DDBJ whole genome shotgun (WGS) entry which is preliminary data.</text>
</comment>
<dbReference type="RefSeq" id="WP_379899045.1">
    <property type="nucleotide sequence ID" value="NZ_JBHUOV010000015.1"/>
</dbReference>
<dbReference type="InterPro" id="IPR015197">
    <property type="entry name" value="PngaseF_C"/>
</dbReference>
<evidence type="ECO:0000313" key="5">
    <source>
        <dbReference type="Proteomes" id="UP001597533"/>
    </source>
</evidence>
<name>A0ABW5WQ58_9FLAO</name>
<dbReference type="EMBL" id="JBHUOV010000015">
    <property type="protein sequence ID" value="MFD2824577.1"/>
    <property type="molecule type" value="Genomic_DNA"/>
</dbReference>